<reference evidence="1" key="1">
    <citation type="submission" date="2019-11" db="EMBL/GenBank/DDBJ databases">
        <authorList>
            <person name="Liu Y."/>
            <person name="Hou J."/>
            <person name="Li T.-Q."/>
            <person name="Guan C.-H."/>
            <person name="Wu X."/>
            <person name="Wu H.-Z."/>
            <person name="Ling F."/>
            <person name="Zhang R."/>
            <person name="Shi X.-G."/>
            <person name="Ren J.-P."/>
            <person name="Chen E.-F."/>
            <person name="Sun J.-M."/>
        </authorList>
    </citation>
    <scope>NUCLEOTIDE SEQUENCE</scope>
    <source>
        <strain evidence="1">Adult_tree_wgs_1</strain>
        <tissue evidence="1">Leaves</tissue>
    </source>
</reference>
<dbReference type="AlphaFoldDB" id="A0A834LKC5"/>
<organism evidence="1 2">
    <name type="scientific">Rhododendron simsii</name>
    <name type="common">Sims's rhododendron</name>
    <dbReference type="NCBI Taxonomy" id="118357"/>
    <lineage>
        <taxon>Eukaryota</taxon>
        <taxon>Viridiplantae</taxon>
        <taxon>Streptophyta</taxon>
        <taxon>Embryophyta</taxon>
        <taxon>Tracheophyta</taxon>
        <taxon>Spermatophyta</taxon>
        <taxon>Magnoliopsida</taxon>
        <taxon>eudicotyledons</taxon>
        <taxon>Gunneridae</taxon>
        <taxon>Pentapetalae</taxon>
        <taxon>asterids</taxon>
        <taxon>Ericales</taxon>
        <taxon>Ericaceae</taxon>
        <taxon>Ericoideae</taxon>
        <taxon>Rhodoreae</taxon>
        <taxon>Rhododendron</taxon>
    </lineage>
</organism>
<evidence type="ECO:0000313" key="1">
    <source>
        <dbReference type="EMBL" id="KAF7137764.1"/>
    </source>
</evidence>
<keyword evidence="2" id="KW-1185">Reference proteome</keyword>
<comment type="caution">
    <text evidence="1">The sequence shown here is derived from an EMBL/GenBank/DDBJ whole genome shotgun (WGS) entry which is preliminary data.</text>
</comment>
<sequence length="68" mass="7863">MMPLPKCCCRWLDYFILVADWDNKLELVYEASLYSTAGLAAHSIFFYLGIPFLRKIGTCPVQVFLVRD</sequence>
<evidence type="ECO:0000313" key="2">
    <source>
        <dbReference type="Proteomes" id="UP000626092"/>
    </source>
</evidence>
<gene>
    <name evidence="1" type="ORF">RHSIM_Rhsim07G0019200</name>
</gene>
<dbReference type="Proteomes" id="UP000626092">
    <property type="component" value="Unassembled WGS sequence"/>
</dbReference>
<proteinExistence type="predicted"/>
<name>A0A834LKC5_RHOSS</name>
<accession>A0A834LKC5</accession>
<dbReference type="EMBL" id="WJXA01000007">
    <property type="protein sequence ID" value="KAF7137764.1"/>
    <property type="molecule type" value="Genomic_DNA"/>
</dbReference>
<protein>
    <submittedName>
        <fullName evidence="1">Uncharacterized protein</fullName>
    </submittedName>
</protein>